<name>A0A286RCK4_9BACT</name>
<evidence type="ECO:0000256" key="5">
    <source>
        <dbReference type="NCBIfam" id="TIGR00205"/>
    </source>
</evidence>
<evidence type="ECO:0000256" key="2">
    <source>
        <dbReference type="ARBA" id="ARBA00009272"/>
    </source>
</evidence>
<protein>
    <recommendedName>
        <fullName evidence="4 5">Flagellar hook-basal body complex protein FliE</fullName>
    </recommendedName>
</protein>
<dbReference type="PANTHER" id="PTHR34653:SF1">
    <property type="entry name" value="FLAGELLAR HOOK-BASAL BODY COMPLEX PROTEIN FLIE"/>
    <property type="match status" value="1"/>
</dbReference>
<keyword evidence="8" id="KW-1185">Reference proteome</keyword>
<dbReference type="GO" id="GO:0009425">
    <property type="term" value="C:bacterial-type flagellum basal body"/>
    <property type="evidence" value="ECO:0007669"/>
    <property type="project" value="UniProtKB-SubCell"/>
</dbReference>
<accession>A0A286RCK4</accession>
<gene>
    <name evidence="4" type="primary">fliE</name>
    <name evidence="7" type="ORF">THTE_1094</name>
</gene>
<dbReference type="NCBIfam" id="TIGR00205">
    <property type="entry name" value="fliE"/>
    <property type="match status" value="1"/>
</dbReference>
<keyword evidence="7" id="KW-0282">Flagellum</keyword>
<reference evidence="7 8" key="1">
    <citation type="journal article" name="Front. Microbiol.">
        <title>Sugar Metabolism of the First Thermophilic Planctomycete Thermogutta terrifontis: Comparative Genomic and Transcriptomic Approaches.</title>
        <authorList>
            <person name="Elcheninov A.G."/>
            <person name="Menzel P."/>
            <person name="Gudbergsdottir S.R."/>
            <person name="Slesarev A.I."/>
            <person name="Kadnikov V.V."/>
            <person name="Krogh A."/>
            <person name="Bonch-Osmolovskaya E.A."/>
            <person name="Peng X."/>
            <person name="Kublanov I.V."/>
        </authorList>
    </citation>
    <scope>NUCLEOTIDE SEQUENCE [LARGE SCALE GENOMIC DNA]</scope>
    <source>
        <strain evidence="7 8">R1</strain>
    </source>
</reference>
<evidence type="ECO:0000256" key="4">
    <source>
        <dbReference type="HAMAP-Rule" id="MF_00724"/>
    </source>
</evidence>
<dbReference type="EMBL" id="CP018477">
    <property type="protein sequence ID" value="ASV73696.1"/>
    <property type="molecule type" value="Genomic_DNA"/>
</dbReference>
<comment type="subcellular location">
    <subcellularLocation>
        <location evidence="1 4">Bacterial flagellum basal body</location>
    </subcellularLocation>
</comment>
<evidence type="ECO:0000313" key="7">
    <source>
        <dbReference type="EMBL" id="ASV73696.1"/>
    </source>
</evidence>
<dbReference type="HAMAP" id="MF_00724">
    <property type="entry name" value="FliE"/>
    <property type="match status" value="1"/>
</dbReference>
<sequence length="97" mass="10976">MDAIRGINPGSLPMGSPQQVGSTQQTDFRDFLLRSIREVNSMQQEADRAVERLMLGEEVTPAEVLTAVQKADIAFKLMMQIRNKLIQAYQEIQNIRV</sequence>
<evidence type="ECO:0000256" key="3">
    <source>
        <dbReference type="ARBA" id="ARBA00023143"/>
    </source>
</evidence>
<dbReference type="GO" id="GO:0071973">
    <property type="term" value="P:bacterial-type flagellum-dependent cell motility"/>
    <property type="evidence" value="ECO:0007669"/>
    <property type="project" value="InterPro"/>
</dbReference>
<dbReference type="Pfam" id="PF02049">
    <property type="entry name" value="FliE"/>
    <property type="match status" value="1"/>
</dbReference>
<organism evidence="7 8">
    <name type="scientific">Thermogutta terrifontis</name>
    <dbReference type="NCBI Taxonomy" id="1331910"/>
    <lineage>
        <taxon>Bacteria</taxon>
        <taxon>Pseudomonadati</taxon>
        <taxon>Planctomycetota</taxon>
        <taxon>Planctomycetia</taxon>
        <taxon>Pirellulales</taxon>
        <taxon>Thermoguttaceae</taxon>
        <taxon>Thermogutta</taxon>
    </lineage>
</organism>
<dbReference type="PANTHER" id="PTHR34653">
    <property type="match status" value="1"/>
</dbReference>
<evidence type="ECO:0000256" key="1">
    <source>
        <dbReference type="ARBA" id="ARBA00004117"/>
    </source>
</evidence>
<keyword evidence="7" id="KW-0966">Cell projection</keyword>
<dbReference type="GO" id="GO:0005198">
    <property type="term" value="F:structural molecule activity"/>
    <property type="evidence" value="ECO:0007669"/>
    <property type="project" value="UniProtKB-UniRule"/>
</dbReference>
<dbReference type="Proteomes" id="UP000215086">
    <property type="component" value="Chromosome"/>
</dbReference>
<feature type="region of interest" description="Disordered" evidence="6">
    <location>
        <begin position="1"/>
        <end position="25"/>
    </location>
</feature>
<dbReference type="AlphaFoldDB" id="A0A286RCK4"/>
<dbReference type="PRINTS" id="PR01006">
    <property type="entry name" value="FLGHOOKFLIE"/>
</dbReference>
<dbReference type="RefSeq" id="WP_095414223.1">
    <property type="nucleotide sequence ID" value="NZ_CP018477.1"/>
</dbReference>
<dbReference type="GO" id="GO:0003774">
    <property type="term" value="F:cytoskeletal motor activity"/>
    <property type="evidence" value="ECO:0007669"/>
    <property type="project" value="InterPro"/>
</dbReference>
<dbReference type="InterPro" id="IPR001624">
    <property type="entry name" value="FliE"/>
</dbReference>
<dbReference type="KEGG" id="ttf:THTE_1094"/>
<dbReference type="OrthoDB" id="285952at2"/>
<keyword evidence="3 4" id="KW-0975">Bacterial flagellum</keyword>
<proteinExistence type="inferred from homology"/>
<comment type="similarity">
    <text evidence="2 4">Belongs to the FliE family.</text>
</comment>
<feature type="compositionally biased region" description="Polar residues" evidence="6">
    <location>
        <begin position="16"/>
        <end position="25"/>
    </location>
</feature>
<keyword evidence="7" id="KW-0969">Cilium</keyword>
<evidence type="ECO:0000313" key="8">
    <source>
        <dbReference type="Proteomes" id="UP000215086"/>
    </source>
</evidence>
<evidence type="ECO:0000256" key="6">
    <source>
        <dbReference type="SAM" id="MobiDB-lite"/>
    </source>
</evidence>